<keyword evidence="6 7" id="KW-0961">Cell wall biogenesis/degradation</keyword>
<comment type="function">
    <text evidence="7">Functions as a peptidoglycan terminase that cleaves nascent peptidoglycan strands endolytically to terminate their elongation.</text>
</comment>
<dbReference type="CDD" id="cd08010">
    <property type="entry name" value="MltG_like"/>
    <property type="match status" value="1"/>
</dbReference>
<reference evidence="8 9" key="1">
    <citation type="submission" date="2020-02" db="EMBL/GenBank/DDBJ databases">
        <title>Genomic and physiological characterization of two novel Nitrospinaceae genera.</title>
        <authorList>
            <person name="Mueller A.J."/>
            <person name="Jung M.-Y."/>
            <person name="Strachan C.R."/>
            <person name="Herbold C.W."/>
            <person name="Kirkegaard R.H."/>
            <person name="Daims H."/>
        </authorList>
    </citation>
    <scope>NUCLEOTIDE SEQUENCE [LARGE SCALE GENOMIC DNA]</scope>
    <source>
        <strain evidence="8">EB</strain>
    </source>
</reference>
<dbReference type="Pfam" id="PF02618">
    <property type="entry name" value="YceG"/>
    <property type="match status" value="1"/>
</dbReference>
<evidence type="ECO:0000313" key="8">
    <source>
        <dbReference type="EMBL" id="QPJ63124.1"/>
    </source>
</evidence>
<sequence length="338" mass="37728">MRNLKPILTLTAVVLTLVSLTFGSVFLVYVNQAASNNKAEVMINVEPGMSLTQVANLLTTKKIIANSTTFRIYTYLKGKQRDIQAGEYLLSPSLKPEVILNKLTSGETVAHTITIPEGFRILEIADLFAAAGLANRNRFIEATQDPELLKRLKIPTADLEGYLFPDTYQFRRQSGEKEIVRTMLSNFEKRLFKSKYIEQAKSLDMTFHEVITLASLIEKETGLPKERPLISSVFHNRLKRKMLLQTDPTVIYALTGFDGNIRKKDLSIDSPYNTYVYKGLPPGPIASPGESSVIAALNPAISKALFFVSRQDGSHQFSTNLTDHNKAVVKYQLQPAKG</sequence>
<dbReference type="GO" id="GO:0008932">
    <property type="term" value="F:lytic endotransglycosylase activity"/>
    <property type="evidence" value="ECO:0007669"/>
    <property type="project" value="UniProtKB-UniRule"/>
</dbReference>
<evidence type="ECO:0000256" key="1">
    <source>
        <dbReference type="ARBA" id="ARBA00022475"/>
    </source>
</evidence>
<keyword evidence="2 7" id="KW-0812">Transmembrane</keyword>
<keyword evidence="5 7" id="KW-0456">Lyase</keyword>
<evidence type="ECO:0000256" key="4">
    <source>
        <dbReference type="ARBA" id="ARBA00023136"/>
    </source>
</evidence>
<gene>
    <name evidence="7 8" type="primary">mltG</name>
    <name evidence="8" type="ORF">G3M70_15065</name>
</gene>
<keyword evidence="1 7" id="KW-1003">Cell membrane</keyword>
<dbReference type="Proteomes" id="UP000594688">
    <property type="component" value="Chromosome"/>
</dbReference>
<keyword evidence="4 7" id="KW-0472">Membrane</keyword>
<dbReference type="InterPro" id="IPR003770">
    <property type="entry name" value="MLTG-like"/>
</dbReference>
<accession>A0A7T0G166</accession>
<dbReference type="GO" id="GO:0071555">
    <property type="term" value="P:cell wall organization"/>
    <property type="evidence" value="ECO:0007669"/>
    <property type="project" value="UniProtKB-KW"/>
</dbReference>
<evidence type="ECO:0000256" key="7">
    <source>
        <dbReference type="HAMAP-Rule" id="MF_02065"/>
    </source>
</evidence>
<dbReference type="PANTHER" id="PTHR30518">
    <property type="entry name" value="ENDOLYTIC MUREIN TRANSGLYCOSYLASE"/>
    <property type="match status" value="1"/>
</dbReference>
<dbReference type="NCBIfam" id="TIGR00247">
    <property type="entry name" value="endolytic transglycosylase MltG"/>
    <property type="match status" value="1"/>
</dbReference>
<dbReference type="GO" id="GO:0009252">
    <property type="term" value="P:peptidoglycan biosynthetic process"/>
    <property type="evidence" value="ECO:0007669"/>
    <property type="project" value="UniProtKB-UniRule"/>
</dbReference>
<dbReference type="KEGG" id="nli:G3M70_15065"/>
<dbReference type="Gene3D" id="3.30.1490.480">
    <property type="entry name" value="Endolytic murein transglycosylase"/>
    <property type="match status" value="1"/>
</dbReference>
<comment type="catalytic activity">
    <reaction evidence="7">
        <text>a peptidoglycan chain = a peptidoglycan chain with N-acetyl-1,6-anhydromuramyl-[peptide] at the reducing end + a peptidoglycan chain with N-acetylglucosamine at the non-reducing end.</text>
        <dbReference type="EC" id="4.2.2.29"/>
    </reaction>
</comment>
<feature type="site" description="Important for catalytic activity" evidence="7">
    <location>
        <position position="220"/>
    </location>
</feature>
<evidence type="ECO:0000256" key="5">
    <source>
        <dbReference type="ARBA" id="ARBA00023239"/>
    </source>
</evidence>
<protein>
    <recommendedName>
        <fullName evidence="7">Endolytic murein transglycosylase</fullName>
        <ecNumber evidence="7">4.2.2.29</ecNumber>
    </recommendedName>
    <alternativeName>
        <fullName evidence="7">Peptidoglycan lytic transglycosylase</fullName>
    </alternativeName>
    <alternativeName>
        <fullName evidence="7">Peptidoglycan polymerization terminase</fullName>
    </alternativeName>
</protein>
<keyword evidence="3 7" id="KW-1133">Transmembrane helix</keyword>
<dbReference type="Gene3D" id="3.30.160.60">
    <property type="entry name" value="Classic Zinc Finger"/>
    <property type="match status" value="1"/>
</dbReference>
<evidence type="ECO:0000256" key="3">
    <source>
        <dbReference type="ARBA" id="ARBA00022989"/>
    </source>
</evidence>
<dbReference type="AlphaFoldDB" id="A0A7T0G166"/>
<evidence type="ECO:0000256" key="6">
    <source>
        <dbReference type="ARBA" id="ARBA00023316"/>
    </source>
</evidence>
<evidence type="ECO:0000256" key="2">
    <source>
        <dbReference type="ARBA" id="ARBA00022692"/>
    </source>
</evidence>
<dbReference type="GO" id="GO:0005886">
    <property type="term" value="C:plasma membrane"/>
    <property type="evidence" value="ECO:0007669"/>
    <property type="project" value="UniProtKB-UniRule"/>
</dbReference>
<proteinExistence type="inferred from homology"/>
<name>A0A7T0G166_9BACT</name>
<dbReference type="EMBL" id="CP048685">
    <property type="protein sequence ID" value="QPJ63124.1"/>
    <property type="molecule type" value="Genomic_DNA"/>
</dbReference>
<organism evidence="8 9">
    <name type="scientific">Candidatus Nitronauta litoralis</name>
    <dbReference type="NCBI Taxonomy" id="2705533"/>
    <lineage>
        <taxon>Bacteria</taxon>
        <taxon>Pseudomonadati</taxon>
        <taxon>Nitrospinota/Tectimicrobiota group</taxon>
        <taxon>Nitrospinota</taxon>
        <taxon>Nitrospinia</taxon>
        <taxon>Nitrospinales</taxon>
        <taxon>Nitrospinaceae</taxon>
        <taxon>Candidatus Nitronauta</taxon>
    </lineage>
</organism>
<comment type="similarity">
    <text evidence="7">Belongs to the transglycosylase MltG family.</text>
</comment>
<dbReference type="HAMAP" id="MF_02065">
    <property type="entry name" value="MltG"/>
    <property type="match status" value="1"/>
</dbReference>
<dbReference type="EC" id="4.2.2.29" evidence="7"/>
<dbReference type="PANTHER" id="PTHR30518:SF2">
    <property type="entry name" value="ENDOLYTIC MUREIN TRANSGLYCOSYLASE"/>
    <property type="match status" value="1"/>
</dbReference>
<evidence type="ECO:0000313" key="9">
    <source>
        <dbReference type="Proteomes" id="UP000594688"/>
    </source>
</evidence>